<dbReference type="InterPro" id="IPR003759">
    <property type="entry name" value="Cbl-bd_cap"/>
</dbReference>
<dbReference type="InterPro" id="IPR006158">
    <property type="entry name" value="Cobalamin-bd"/>
</dbReference>
<reference evidence="6 7" key="1">
    <citation type="submission" date="2024-04" db="EMBL/GenBank/DDBJ databases">
        <title>Methanococcoides sp. LMO-2.</title>
        <authorList>
            <person name="Liang L."/>
        </authorList>
    </citation>
    <scope>NUCLEOTIDE SEQUENCE [LARGE SCALE GENOMIC DNA]</scope>
    <source>
        <strain evidence="6 7">LMO-2</strain>
    </source>
</reference>
<dbReference type="SUPFAM" id="SSF47644">
    <property type="entry name" value="Methionine synthase domain"/>
    <property type="match status" value="1"/>
</dbReference>
<comment type="caution">
    <text evidence="6">The sequence shown here is derived from an EMBL/GenBank/DDBJ whole genome shotgun (WGS) entry which is preliminary data.</text>
</comment>
<dbReference type="SUPFAM" id="SSF52242">
    <property type="entry name" value="Cobalamin (vitamin B12)-binding domain"/>
    <property type="match status" value="1"/>
</dbReference>
<evidence type="ECO:0000259" key="4">
    <source>
        <dbReference type="PROSITE" id="PS51332"/>
    </source>
</evidence>
<dbReference type="Gene3D" id="1.10.1240.10">
    <property type="entry name" value="Methionine synthase domain"/>
    <property type="match status" value="1"/>
</dbReference>
<keyword evidence="2" id="KW-0479">Metal-binding</keyword>
<keyword evidence="3" id="KW-0170">Cobalt</keyword>
<keyword evidence="7" id="KW-1185">Reference proteome</keyword>
<accession>A0ABU9KS97</accession>
<dbReference type="Pfam" id="PF02607">
    <property type="entry name" value="B12-binding_2"/>
    <property type="match status" value="1"/>
</dbReference>
<name>A0ABU9KS97_9EURY</name>
<dbReference type="InterPro" id="IPR050554">
    <property type="entry name" value="Met_Synthase/Corrinoid"/>
</dbReference>
<dbReference type="PANTHER" id="PTHR45833">
    <property type="entry name" value="METHIONINE SYNTHASE"/>
    <property type="match status" value="1"/>
</dbReference>
<dbReference type="SMART" id="SM01018">
    <property type="entry name" value="B12-binding_2"/>
    <property type="match status" value="1"/>
</dbReference>
<proteinExistence type="inferred from homology"/>
<sequence>MSVEDELLEEGYTALVEINEGKVEEVVNEWIEGNFDPVKLVNKLAEAMAEVGKKFESMEYFLPQVMIGAEIMEKANKALSDKMAAEGVTSVSLGTVVLATVEGDIHDLGKNLVGGMLKTAGFNVVDLGTDVPASKIIAAAKENNTHLIAASALMSATMSSFKDILGLLDGMGIRDQFKLMIGGAPITQEYADEIGADYYAQNAAEAVEITKKAMAM</sequence>
<dbReference type="EMBL" id="JBCAUS010000003">
    <property type="protein sequence ID" value="MEL4305250.1"/>
    <property type="molecule type" value="Genomic_DNA"/>
</dbReference>
<dbReference type="Pfam" id="PF02310">
    <property type="entry name" value="B12-binding"/>
    <property type="match status" value="1"/>
</dbReference>
<dbReference type="Gene3D" id="3.40.50.280">
    <property type="entry name" value="Cobalamin-binding domain"/>
    <property type="match status" value="1"/>
</dbReference>
<evidence type="ECO:0000256" key="1">
    <source>
        <dbReference type="ARBA" id="ARBA00010854"/>
    </source>
</evidence>
<protein>
    <submittedName>
        <fullName evidence="6">Cobalamin-dependent protein</fullName>
    </submittedName>
</protein>
<dbReference type="PROSITE" id="PS51337">
    <property type="entry name" value="B12_BINDING_NTER"/>
    <property type="match status" value="1"/>
</dbReference>
<evidence type="ECO:0000313" key="6">
    <source>
        <dbReference type="EMBL" id="MEL4305250.1"/>
    </source>
</evidence>
<evidence type="ECO:0000256" key="3">
    <source>
        <dbReference type="ARBA" id="ARBA00023285"/>
    </source>
</evidence>
<evidence type="ECO:0000313" key="7">
    <source>
        <dbReference type="Proteomes" id="UP001396646"/>
    </source>
</evidence>
<comment type="similarity">
    <text evidence="1">Belongs to the methylamine corrinoid protein family.</text>
</comment>
<feature type="domain" description="B12-binding" evidence="4">
    <location>
        <begin position="93"/>
        <end position="216"/>
    </location>
</feature>
<dbReference type="Proteomes" id="UP001396646">
    <property type="component" value="Unassembled WGS sequence"/>
</dbReference>
<dbReference type="PROSITE" id="PS51332">
    <property type="entry name" value="B12_BINDING"/>
    <property type="match status" value="1"/>
</dbReference>
<gene>
    <name evidence="6" type="ORF">WOA13_05325</name>
</gene>
<dbReference type="RefSeq" id="WP_342126923.1">
    <property type="nucleotide sequence ID" value="NZ_JBCAUS010000003.1"/>
</dbReference>
<feature type="domain" description="B12-binding N-terminal" evidence="5">
    <location>
        <begin position="1"/>
        <end position="91"/>
    </location>
</feature>
<evidence type="ECO:0000259" key="5">
    <source>
        <dbReference type="PROSITE" id="PS51337"/>
    </source>
</evidence>
<evidence type="ECO:0000256" key="2">
    <source>
        <dbReference type="ARBA" id="ARBA00022723"/>
    </source>
</evidence>
<dbReference type="InterPro" id="IPR036594">
    <property type="entry name" value="Meth_synthase_dom"/>
</dbReference>
<organism evidence="6 7">
    <name type="scientific">Methanococcoides cohabitans</name>
    <dbReference type="NCBI Taxonomy" id="3136559"/>
    <lineage>
        <taxon>Archaea</taxon>
        <taxon>Methanobacteriati</taxon>
        <taxon>Methanobacteriota</taxon>
        <taxon>Stenosarchaea group</taxon>
        <taxon>Methanomicrobia</taxon>
        <taxon>Methanosarcinales</taxon>
        <taxon>Methanosarcinaceae</taxon>
        <taxon>Methanococcoides</taxon>
    </lineage>
</organism>
<dbReference type="InterPro" id="IPR036724">
    <property type="entry name" value="Cobalamin-bd_sf"/>
</dbReference>
<dbReference type="PANTHER" id="PTHR45833:SF1">
    <property type="entry name" value="METHIONINE SYNTHASE"/>
    <property type="match status" value="1"/>
</dbReference>